<proteinExistence type="predicted"/>
<evidence type="ECO:0000259" key="3">
    <source>
        <dbReference type="PROSITE" id="PS50911"/>
    </source>
</evidence>
<comment type="caution">
    <text evidence="5">The sequence shown here is derived from an EMBL/GenBank/DDBJ whole genome shotgun (WGS) entry which is preliminary data.</text>
</comment>
<organism evidence="5 6">
    <name type="scientific">Candidatus Nephthysia bennettiae</name>
    <dbReference type="NCBI Taxonomy" id="3127016"/>
    <lineage>
        <taxon>Bacteria</taxon>
        <taxon>Bacillati</taxon>
        <taxon>Candidatus Dormiibacterota</taxon>
        <taxon>Candidatus Dormibacteria</taxon>
        <taxon>Candidatus Dormibacterales</taxon>
        <taxon>Candidatus Dormibacteraceae</taxon>
        <taxon>Candidatus Nephthysia</taxon>
    </lineage>
</organism>
<feature type="domain" description="Peptidase C51" evidence="3">
    <location>
        <begin position="206"/>
        <end position="324"/>
    </location>
</feature>
<dbReference type="SUPFAM" id="SSF54106">
    <property type="entry name" value="LysM domain"/>
    <property type="match status" value="1"/>
</dbReference>
<dbReference type="Gene3D" id="3.90.1720.10">
    <property type="entry name" value="endopeptidase domain like (from Nostoc punctiforme)"/>
    <property type="match status" value="1"/>
</dbReference>
<dbReference type="SUPFAM" id="SSF54001">
    <property type="entry name" value="Cysteine proteinases"/>
    <property type="match status" value="1"/>
</dbReference>
<dbReference type="GO" id="GO:0016787">
    <property type="term" value="F:hydrolase activity"/>
    <property type="evidence" value="ECO:0007669"/>
    <property type="project" value="UniProtKB-KW"/>
</dbReference>
<dbReference type="InterPro" id="IPR018392">
    <property type="entry name" value="LysM"/>
</dbReference>
<feature type="domain" description="LysM" evidence="4">
    <location>
        <begin position="79"/>
        <end position="126"/>
    </location>
</feature>
<dbReference type="Pfam" id="PF01476">
    <property type="entry name" value="LysM"/>
    <property type="match status" value="2"/>
</dbReference>
<dbReference type="EMBL" id="JAEKNR010000074">
    <property type="protein sequence ID" value="MBJ7597726.1"/>
    <property type="molecule type" value="Genomic_DNA"/>
</dbReference>
<dbReference type="PROSITE" id="PS51782">
    <property type="entry name" value="LYSM"/>
    <property type="match status" value="1"/>
</dbReference>
<evidence type="ECO:0000259" key="4">
    <source>
        <dbReference type="PROSITE" id="PS51782"/>
    </source>
</evidence>
<dbReference type="AlphaFoldDB" id="A0A934N6M1"/>
<evidence type="ECO:0000256" key="1">
    <source>
        <dbReference type="ARBA" id="ARBA00022729"/>
    </source>
</evidence>
<dbReference type="PROSITE" id="PS50911">
    <property type="entry name" value="CHAP"/>
    <property type="match status" value="1"/>
</dbReference>
<dbReference type="InterPro" id="IPR036779">
    <property type="entry name" value="LysM_dom_sf"/>
</dbReference>
<dbReference type="InterPro" id="IPR007921">
    <property type="entry name" value="CHAP_dom"/>
</dbReference>
<dbReference type="Proteomes" id="UP000612893">
    <property type="component" value="Unassembled WGS sequence"/>
</dbReference>
<keyword evidence="6" id="KW-1185">Reference proteome</keyword>
<dbReference type="Gene3D" id="3.10.350.10">
    <property type="entry name" value="LysM domain"/>
    <property type="match status" value="2"/>
</dbReference>
<name>A0A934N6M1_9BACT</name>
<reference evidence="5" key="1">
    <citation type="submission" date="2020-10" db="EMBL/GenBank/DDBJ databases">
        <title>Ca. Dormibacterota MAGs.</title>
        <authorList>
            <person name="Montgomery K."/>
        </authorList>
    </citation>
    <scope>NUCLEOTIDE SEQUENCE [LARGE SCALE GENOMIC DNA]</scope>
    <source>
        <strain evidence="5">SC8812_S17_10</strain>
    </source>
</reference>
<evidence type="ECO:0000256" key="2">
    <source>
        <dbReference type="ARBA" id="ARBA00022801"/>
    </source>
</evidence>
<dbReference type="SMART" id="SM00257">
    <property type="entry name" value="LysM"/>
    <property type="match status" value="2"/>
</dbReference>
<dbReference type="InterPro" id="IPR038765">
    <property type="entry name" value="Papain-like_cys_pep_sf"/>
</dbReference>
<evidence type="ECO:0000313" key="5">
    <source>
        <dbReference type="EMBL" id="MBJ7597726.1"/>
    </source>
</evidence>
<sequence length="328" mass="34821">MALGRYITHAAVLLLVLAVSGYASVNRNVDLNLRLGAVNAQGLVIGEGGEVGTVQLGRLSTIVKPVAIPTDVPQSHTVVSYQVKQGESLKDIAGRYKVSVDAIRWSNFTALKNADKDVSTGDKIVIPPIDGVAVTTRDGDSPTSLASAYHVDTQAILDFNYLRTSAEAALPTGTQLVIPGGKGPQFEKPAPALRLSPSLGSSSSGSSGFTAGSSGTPVTAAVGNRFAYGYCTWYVFNRVPYIPWLGDARQWYGQAQAYGWPTGQSPRPGAIMVTYESSWGHVAYVESVNGDGSWTVSEMNVKGWNVVDNRTLRSGGVPLLGFIYPPKR</sequence>
<keyword evidence="2" id="KW-0378">Hydrolase</keyword>
<accession>A0A934N6M1</accession>
<gene>
    <name evidence="5" type="ORF">JF922_06535</name>
</gene>
<dbReference type="Pfam" id="PF05257">
    <property type="entry name" value="CHAP"/>
    <property type="match status" value="1"/>
</dbReference>
<evidence type="ECO:0000313" key="6">
    <source>
        <dbReference type="Proteomes" id="UP000612893"/>
    </source>
</evidence>
<dbReference type="CDD" id="cd00118">
    <property type="entry name" value="LysM"/>
    <property type="match status" value="1"/>
</dbReference>
<protein>
    <submittedName>
        <fullName evidence="5">LysM peptidoglycan-binding domain-containing protein</fullName>
    </submittedName>
</protein>
<keyword evidence="1" id="KW-0732">Signal</keyword>